<keyword evidence="5" id="KW-1185">Reference proteome</keyword>
<feature type="domain" description="Carrier" evidence="3">
    <location>
        <begin position="28"/>
        <end position="108"/>
    </location>
</feature>
<protein>
    <recommendedName>
        <fullName evidence="3">Carrier domain-containing protein</fullName>
    </recommendedName>
</protein>
<evidence type="ECO:0000259" key="3">
    <source>
        <dbReference type="PROSITE" id="PS50075"/>
    </source>
</evidence>
<evidence type="ECO:0000313" key="5">
    <source>
        <dbReference type="Proteomes" id="UP000236178"/>
    </source>
</evidence>
<evidence type="ECO:0000256" key="1">
    <source>
        <dbReference type="ARBA" id="ARBA00022450"/>
    </source>
</evidence>
<dbReference type="PROSITE" id="PS50075">
    <property type="entry name" value="CARRIER"/>
    <property type="match status" value="1"/>
</dbReference>
<comment type="caution">
    <text evidence="4">The sequence shown here is derived from an EMBL/GenBank/DDBJ whole genome shotgun (WGS) entry which is preliminary data.</text>
</comment>
<reference evidence="4 5" key="1">
    <citation type="submission" date="2017-12" db="EMBL/GenBank/DDBJ databases">
        <title>Streptomyces populusis sp. nov., a novel endophytic actinobacterium isolated from stems of Populus adenopoda Maxim.</title>
        <authorList>
            <person name="Wang Z."/>
        </authorList>
    </citation>
    <scope>NUCLEOTIDE SEQUENCE [LARGE SCALE GENOMIC DNA]</scope>
    <source>
        <strain evidence="4 5">A249</strain>
    </source>
</reference>
<proteinExistence type="predicted"/>
<sequence>MDLPGRRSRPGLILSTLRRNAMTTVSNTALAEIIELLKEVKPGVADQAVEPGHSVVEDLGLDSLDLLQLARRINRHFGVEFDLDQWNAEADEHHRSVASIVAVVAAGSRA</sequence>
<gene>
    <name evidence="4" type="ORF">CW362_00595</name>
</gene>
<keyword evidence="2" id="KW-0597">Phosphoprotein</keyword>
<accession>A0A2I0SYC7</accession>
<dbReference type="Gene3D" id="1.10.1200.10">
    <property type="entry name" value="ACP-like"/>
    <property type="match status" value="1"/>
</dbReference>
<keyword evidence="1" id="KW-0596">Phosphopantetheine</keyword>
<dbReference type="InterPro" id="IPR009081">
    <property type="entry name" value="PP-bd_ACP"/>
</dbReference>
<dbReference type="Pfam" id="PF00550">
    <property type="entry name" value="PP-binding"/>
    <property type="match status" value="1"/>
</dbReference>
<dbReference type="OrthoDB" id="4300540at2"/>
<dbReference type="EMBL" id="PJOS01000001">
    <property type="protein sequence ID" value="PKT74928.1"/>
    <property type="molecule type" value="Genomic_DNA"/>
</dbReference>
<organism evidence="4 5">
    <name type="scientific">Streptomyces populi</name>
    <dbReference type="NCBI Taxonomy" id="2058924"/>
    <lineage>
        <taxon>Bacteria</taxon>
        <taxon>Bacillati</taxon>
        <taxon>Actinomycetota</taxon>
        <taxon>Actinomycetes</taxon>
        <taxon>Kitasatosporales</taxon>
        <taxon>Streptomycetaceae</taxon>
        <taxon>Streptomyces</taxon>
    </lineage>
</organism>
<dbReference type="InterPro" id="IPR006162">
    <property type="entry name" value="Ppantetheine_attach_site"/>
</dbReference>
<evidence type="ECO:0000256" key="2">
    <source>
        <dbReference type="ARBA" id="ARBA00022553"/>
    </source>
</evidence>
<dbReference type="SUPFAM" id="SSF47336">
    <property type="entry name" value="ACP-like"/>
    <property type="match status" value="1"/>
</dbReference>
<evidence type="ECO:0000313" key="4">
    <source>
        <dbReference type="EMBL" id="PKT74928.1"/>
    </source>
</evidence>
<dbReference type="Proteomes" id="UP000236178">
    <property type="component" value="Unassembled WGS sequence"/>
</dbReference>
<name>A0A2I0SYC7_9ACTN</name>
<dbReference type="AlphaFoldDB" id="A0A2I0SYC7"/>
<dbReference type="PROSITE" id="PS00012">
    <property type="entry name" value="PHOSPHOPANTETHEINE"/>
    <property type="match status" value="1"/>
</dbReference>
<dbReference type="InterPro" id="IPR036736">
    <property type="entry name" value="ACP-like_sf"/>
</dbReference>